<dbReference type="AlphaFoldDB" id="A0AAN9MX88"/>
<evidence type="ECO:0000313" key="3">
    <source>
        <dbReference type="Proteomes" id="UP001367508"/>
    </source>
</evidence>
<feature type="region of interest" description="Disordered" evidence="1">
    <location>
        <begin position="1"/>
        <end position="57"/>
    </location>
</feature>
<comment type="caution">
    <text evidence="2">The sequence shown here is derived from an EMBL/GenBank/DDBJ whole genome shotgun (WGS) entry which is preliminary data.</text>
</comment>
<accession>A0AAN9MX88</accession>
<reference evidence="2 3" key="1">
    <citation type="submission" date="2024-01" db="EMBL/GenBank/DDBJ databases">
        <title>The genomes of 5 underutilized Papilionoideae crops provide insights into root nodulation and disease resistanc.</title>
        <authorList>
            <person name="Jiang F."/>
        </authorList>
    </citation>
    <scope>NUCLEOTIDE SEQUENCE [LARGE SCALE GENOMIC DNA]</scope>
    <source>
        <strain evidence="2">LVBAO_FW01</strain>
        <tissue evidence="2">Leaves</tissue>
    </source>
</reference>
<protein>
    <submittedName>
        <fullName evidence="2">Uncharacterized protein</fullName>
    </submittedName>
</protein>
<feature type="compositionally biased region" description="Gly residues" evidence="1">
    <location>
        <begin position="85"/>
        <end position="103"/>
    </location>
</feature>
<evidence type="ECO:0000313" key="2">
    <source>
        <dbReference type="EMBL" id="KAK7362367.1"/>
    </source>
</evidence>
<gene>
    <name evidence="2" type="ORF">VNO77_04478</name>
</gene>
<keyword evidence="3" id="KW-1185">Reference proteome</keyword>
<sequence>MRARFPDELNDKQLESGNNEEEKEVFNADAWGRRRSRPDCSCQGGHGRYTPDGTRTTHWCSELTRAPHVVIGARGAEAEPWEPGIGKGVQGGIRFKGGGFSSG</sequence>
<name>A0AAN9MX88_CANGL</name>
<feature type="compositionally biased region" description="Basic and acidic residues" evidence="1">
    <location>
        <begin position="1"/>
        <end position="14"/>
    </location>
</feature>
<feature type="region of interest" description="Disordered" evidence="1">
    <location>
        <begin position="79"/>
        <end position="103"/>
    </location>
</feature>
<organism evidence="2 3">
    <name type="scientific">Canavalia gladiata</name>
    <name type="common">Sword bean</name>
    <name type="synonym">Dolichos gladiatus</name>
    <dbReference type="NCBI Taxonomy" id="3824"/>
    <lineage>
        <taxon>Eukaryota</taxon>
        <taxon>Viridiplantae</taxon>
        <taxon>Streptophyta</taxon>
        <taxon>Embryophyta</taxon>
        <taxon>Tracheophyta</taxon>
        <taxon>Spermatophyta</taxon>
        <taxon>Magnoliopsida</taxon>
        <taxon>eudicotyledons</taxon>
        <taxon>Gunneridae</taxon>
        <taxon>Pentapetalae</taxon>
        <taxon>rosids</taxon>
        <taxon>fabids</taxon>
        <taxon>Fabales</taxon>
        <taxon>Fabaceae</taxon>
        <taxon>Papilionoideae</taxon>
        <taxon>50 kb inversion clade</taxon>
        <taxon>NPAAA clade</taxon>
        <taxon>indigoferoid/millettioid clade</taxon>
        <taxon>Phaseoleae</taxon>
        <taxon>Canavalia</taxon>
    </lineage>
</organism>
<dbReference type="EMBL" id="JAYMYQ010000001">
    <property type="protein sequence ID" value="KAK7362367.1"/>
    <property type="molecule type" value="Genomic_DNA"/>
</dbReference>
<dbReference type="Proteomes" id="UP001367508">
    <property type="component" value="Unassembled WGS sequence"/>
</dbReference>
<proteinExistence type="predicted"/>
<evidence type="ECO:0000256" key="1">
    <source>
        <dbReference type="SAM" id="MobiDB-lite"/>
    </source>
</evidence>